<sequence>MNGLEERIRVAAQNFFTNGYAVIESFLSENDITDIKKEINNLIHESTKEEKRNIFGNDFNVKNHYFLDSANKIGYFHEKHAIDQDTGEFLLPIDRTLSKIGHALHYLNPVFHKYTNNDKVRLIFKEINFTEPTVTQSMVIFKNPKIGAEYTPHQDASFIRTEPEIRLVGFWIALDDATPENGCLQFIPGSHKWELKRRFVLTGKDEGELITWTTPEVKYEDNQFVQVPVKKGSLVLIHGLVVHRSARNMSDSPRWAYTFHSFDDTEKSRYSKDNWLQIRDGQNTFMKIIEN</sequence>
<dbReference type="SUPFAM" id="SSF51197">
    <property type="entry name" value="Clavaminate synthase-like"/>
    <property type="match status" value="1"/>
</dbReference>
<dbReference type="Pfam" id="PF05721">
    <property type="entry name" value="PhyH"/>
    <property type="match status" value="1"/>
</dbReference>
<proteinExistence type="inferred from homology"/>
<evidence type="ECO:0000256" key="3">
    <source>
        <dbReference type="ARBA" id="ARBA00023004"/>
    </source>
</evidence>
<evidence type="ECO:0000313" key="5">
    <source>
        <dbReference type="EMBL" id="KAG9509882.1"/>
    </source>
</evidence>
<comment type="similarity">
    <text evidence="4">Belongs to the PhyH family. PHYHD1 subfamily.</text>
</comment>
<name>A0ABQ7S913_9ACAR</name>
<keyword evidence="3" id="KW-0408">Iron</keyword>
<comment type="caution">
    <text evidence="5">The sequence shown here is derived from an EMBL/GenBank/DDBJ whole genome shotgun (WGS) entry which is preliminary data.</text>
</comment>
<feature type="non-terminal residue" evidence="5">
    <location>
        <position position="1"/>
    </location>
</feature>
<reference evidence="5 6" key="1">
    <citation type="submission" date="2020-10" db="EMBL/GenBank/DDBJ databases">
        <authorList>
            <person name="Klimov P.B."/>
            <person name="Dyachkov S.M."/>
            <person name="Chetverikov P.E."/>
        </authorList>
    </citation>
    <scope>NUCLEOTIDE SEQUENCE [LARGE SCALE GENOMIC DNA]</scope>
    <source>
        <strain evidence="5">BMOC 18-1129-001#AD2665</strain>
        <tissue evidence="5">Entire mites</tissue>
    </source>
</reference>
<dbReference type="EMBL" id="JAIFTH010000299">
    <property type="protein sequence ID" value="KAG9509882.1"/>
    <property type="molecule type" value="Genomic_DNA"/>
</dbReference>
<evidence type="ECO:0000313" key="6">
    <source>
        <dbReference type="Proteomes" id="UP000825002"/>
    </source>
</evidence>
<organism evidence="5 6">
    <name type="scientific">Fragariocoptes setiger</name>
    <dbReference type="NCBI Taxonomy" id="1670756"/>
    <lineage>
        <taxon>Eukaryota</taxon>
        <taxon>Metazoa</taxon>
        <taxon>Ecdysozoa</taxon>
        <taxon>Arthropoda</taxon>
        <taxon>Chelicerata</taxon>
        <taxon>Arachnida</taxon>
        <taxon>Acari</taxon>
        <taxon>Acariformes</taxon>
        <taxon>Trombidiformes</taxon>
        <taxon>Prostigmata</taxon>
        <taxon>Eupodina</taxon>
        <taxon>Eriophyoidea</taxon>
        <taxon>Phytoptidae</taxon>
        <taxon>Fragariocoptes</taxon>
    </lineage>
</organism>
<dbReference type="Gene3D" id="2.60.120.620">
    <property type="entry name" value="q2cbj1_9rhob like domain"/>
    <property type="match status" value="1"/>
</dbReference>
<protein>
    <submittedName>
        <fullName evidence="5">Phytanoyl-CoA dioxygenase domain-containing protein 1-like protein</fullName>
    </submittedName>
</protein>
<gene>
    <name evidence="5" type="ORF">GZH46_01588</name>
</gene>
<evidence type="ECO:0000256" key="4">
    <source>
        <dbReference type="ARBA" id="ARBA00038356"/>
    </source>
</evidence>
<evidence type="ECO:0000256" key="1">
    <source>
        <dbReference type="ARBA" id="ARBA00001962"/>
    </source>
</evidence>
<accession>A0ABQ7S913</accession>
<dbReference type="InterPro" id="IPR008775">
    <property type="entry name" value="Phytyl_CoA_dOase-like"/>
</dbReference>
<keyword evidence="6" id="KW-1185">Reference proteome</keyword>
<keyword evidence="2" id="KW-0479">Metal-binding</keyword>
<dbReference type="PANTHER" id="PTHR20883:SF15">
    <property type="entry name" value="PHYTANOYL-COA DIOXYGENASE DOMAIN-CONTAINING PROTEIN 1"/>
    <property type="match status" value="1"/>
</dbReference>
<evidence type="ECO:0000256" key="2">
    <source>
        <dbReference type="ARBA" id="ARBA00022723"/>
    </source>
</evidence>
<dbReference type="Proteomes" id="UP000825002">
    <property type="component" value="Unassembled WGS sequence"/>
</dbReference>
<comment type="cofactor">
    <cofactor evidence="1">
        <name>Fe cation</name>
        <dbReference type="ChEBI" id="CHEBI:24875"/>
    </cofactor>
</comment>
<dbReference type="PANTHER" id="PTHR20883">
    <property type="entry name" value="PHYTANOYL-COA DIOXYGENASE DOMAIN CONTAINING 1"/>
    <property type="match status" value="1"/>
</dbReference>